<proteinExistence type="predicted"/>
<feature type="non-terminal residue" evidence="1">
    <location>
        <position position="163"/>
    </location>
</feature>
<accession>A0ACA9SDY2</accession>
<reference evidence="1" key="1">
    <citation type="submission" date="2021-06" db="EMBL/GenBank/DDBJ databases">
        <authorList>
            <person name="Kallberg Y."/>
            <person name="Tangrot J."/>
            <person name="Rosling A."/>
        </authorList>
    </citation>
    <scope>NUCLEOTIDE SEQUENCE</scope>
    <source>
        <strain evidence="1">MA461A</strain>
    </source>
</reference>
<organism evidence="1 2">
    <name type="scientific">Racocetra persica</name>
    <dbReference type="NCBI Taxonomy" id="160502"/>
    <lineage>
        <taxon>Eukaryota</taxon>
        <taxon>Fungi</taxon>
        <taxon>Fungi incertae sedis</taxon>
        <taxon>Mucoromycota</taxon>
        <taxon>Glomeromycotina</taxon>
        <taxon>Glomeromycetes</taxon>
        <taxon>Diversisporales</taxon>
        <taxon>Gigasporaceae</taxon>
        <taxon>Racocetra</taxon>
    </lineage>
</organism>
<evidence type="ECO:0000313" key="1">
    <source>
        <dbReference type="EMBL" id="CAG8836734.1"/>
    </source>
</evidence>
<sequence>QYSISPSMSSQRNIPLQLTVLYQQGCSSFLIETNMKAIVIIILKLYFVKTIIALKLYLTKILIEIALLTTMVQSLINKVRILKADKSTTPKDHLVHVVDDDNQTTYKNEPNKAPENINSTNVSENNETTKIPPHNTDMTETTTNKTRISKRSKIFVREIEKSP</sequence>
<keyword evidence="2" id="KW-1185">Reference proteome</keyword>
<dbReference type="Proteomes" id="UP000789920">
    <property type="component" value="Unassembled WGS sequence"/>
</dbReference>
<name>A0ACA9SDY2_9GLOM</name>
<comment type="caution">
    <text evidence="1">The sequence shown here is derived from an EMBL/GenBank/DDBJ whole genome shotgun (WGS) entry which is preliminary data.</text>
</comment>
<protein>
    <submittedName>
        <fullName evidence="1">35694_t:CDS:1</fullName>
    </submittedName>
</protein>
<dbReference type="EMBL" id="CAJVQC010115589">
    <property type="protein sequence ID" value="CAG8836734.1"/>
    <property type="molecule type" value="Genomic_DNA"/>
</dbReference>
<evidence type="ECO:0000313" key="2">
    <source>
        <dbReference type="Proteomes" id="UP000789920"/>
    </source>
</evidence>
<feature type="non-terminal residue" evidence="1">
    <location>
        <position position="1"/>
    </location>
</feature>
<gene>
    <name evidence="1" type="ORF">RPERSI_LOCUS30042</name>
</gene>